<accession>V9SG74</accession>
<dbReference type="InterPro" id="IPR029071">
    <property type="entry name" value="Ubiquitin-like_domsf"/>
</dbReference>
<dbReference type="Proteomes" id="UP000232615">
    <property type="component" value="Segment"/>
</dbReference>
<dbReference type="Gene3D" id="3.10.20.90">
    <property type="entry name" value="Phosphatidylinositol 3-kinase Catalytic Subunit, Chain A, domain 1"/>
    <property type="match status" value="1"/>
</dbReference>
<dbReference type="EMBL" id="KF483846">
    <property type="protein sequence ID" value="AHC54889.1"/>
    <property type="molecule type" value="Genomic_DNA"/>
</dbReference>
<organism evidence="2 3">
    <name type="scientific">Tunisvirus fontaine2</name>
    <dbReference type="NCBI Taxonomy" id="1421067"/>
    <lineage>
        <taxon>Viruses</taxon>
        <taxon>Varidnaviria</taxon>
        <taxon>Bamfordvirae</taxon>
        <taxon>Nucleocytoviricota</taxon>
        <taxon>Megaviricetes</taxon>
        <taxon>Pimascovirales</taxon>
        <taxon>Pimascovirales incertae sedis</taxon>
        <taxon>Marseilleviridae</taxon>
        <taxon>Losannavirus</taxon>
        <taxon>Losannavirus tunisense</taxon>
    </lineage>
</organism>
<proteinExistence type="predicted"/>
<reference evidence="2 3" key="1">
    <citation type="journal article" date="2014" name="Arch. Virol.">
        <title>Complete genome sequence of Tunisvirus, a new member of the proposed family Marseilleviridae.</title>
        <authorList>
            <person name="Aherfi S."/>
            <person name="Boughalmi M."/>
            <person name="Pagnier I."/>
            <person name="Fournous G."/>
            <person name="La Scola B."/>
            <person name="Raoult D."/>
            <person name="Colson P."/>
        </authorList>
    </citation>
    <scope>NUCLEOTIDE SEQUENCE [LARGE SCALE GENOMIC DNA]</scope>
    <source>
        <strain evidence="2 3">U484</strain>
    </source>
</reference>
<sequence length="75" mass="8656">MQLFVKYNKLFSGTFQTITIDIDGDATVELLKLMIWEKIGLLPSKQKLYCCGKMGFLNTAKIRDVFKKESTMFLL</sequence>
<evidence type="ECO:0000259" key="1">
    <source>
        <dbReference type="PROSITE" id="PS50053"/>
    </source>
</evidence>
<keyword evidence="3" id="KW-1185">Reference proteome</keyword>
<evidence type="ECO:0000313" key="2">
    <source>
        <dbReference type="EMBL" id="AHC54889.1"/>
    </source>
</evidence>
<evidence type="ECO:0000313" key="3">
    <source>
        <dbReference type="Proteomes" id="UP000232615"/>
    </source>
</evidence>
<name>V9SG74_9VIRU</name>
<feature type="domain" description="Ubiquitin-like" evidence="1">
    <location>
        <begin position="1"/>
        <end position="54"/>
    </location>
</feature>
<dbReference type="SUPFAM" id="SSF54236">
    <property type="entry name" value="Ubiquitin-like"/>
    <property type="match status" value="1"/>
</dbReference>
<gene>
    <name evidence="2" type="ORF">TNS_ORF171</name>
</gene>
<dbReference type="PROSITE" id="PS50053">
    <property type="entry name" value="UBIQUITIN_2"/>
    <property type="match status" value="1"/>
</dbReference>
<protein>
    <submittedName>
        <fullName evidence="2">Putative ubiquitin</fullName>
    </submittedName>
</protein>
<dbReference type="InterPro" id="IPR000626">
    <property type="entry name" value="Ubiquitin-like_dom"/>
</dbReference>
<dbReference type="CDD" id="cd17039">
    <property type="entry name" value="Ubl_ubiquitin_like"/>
    <property type="match status" value="1"/>
</dbReference>